<dbReference type="RefSeq" id="WP_420846927.1">
    <property type="nucleotide sequence ID" value="NZ_JAGSOI010000023.1"/>
</dbReference>
<evidence type="ECO:0000313" key="2">
    <source>
        <dbReference type="EMBL" id="MCM1986771.1"/>
    </source>
</evidence>
<dbReference type="EMBL" id="JAGSOI010000027">
    <property type="protein sequence ID" value="MCM1986876.1"/>
    <property type="molecule type" value="Genomic_DNA"/>
</dbReference>
<feature type="compositionally biased region" description="Basic and acidic residues" evidence="1">
    <location>
        <begin position="15"/>
        <end position="25"/>
    </location>
</feature>
<name>A0A9E4ZGG0_9EURY</name>
<gene>
    <name evidence="2" type="ORF">KDK67_07120</name>
    <name evidence="3" type="ORF">KDK67_07695</name>
    <name evidence="4" type="ORF">KDK67_07700</name>
    <name evidence="5" type="ORF">KDK67_08310</name>
    <name evidence="6" type="ORF">KDK67_09420</name>
</gene>
<dbReference type="EMBL" id="JAGSOI010000038">
    <property type="protein sequence ID" value="MCM1987200.1"/>
    <property type="molecule type" value="Genomic_DNA"/>
</dbReference>
<protein>
    <submittedName>
        <fullName evidence="6">IS1 family transposase</fullName>
    </submittedName>
</protein>
<evidence type="ECO:0000313" key="6">
    <source>
        <dbReference type="EMBL" id="MCM1987200.1"/>
    </source>
</evidence>
<feature type="non-terminal residue" evidence="6">
    <location>
        <position position="25"/>
    </location>
</feature>
<keyword evidence="7" id="KW-1185">Reference proteome</keyword>
<evidence type="ECO:0000313" key="3">
    <source>
        <dbReference type="EMBL" id="MCM1986875.1"/>
    </source>
</evidence>
<dbReference type="EMBL" id="JAGSOI010000023">
    <property type="protein sequence ID" value="MCM1986771.1"/>
    <property type="molecule type" value="Genomic_DNA"/>
</dbReference>
<dbReference type="EMBL" id="JAGSOI010000026">
    <property type="protein sequence ID" value="MCM1986875.1"/>
    <property type="molecule type" value="Genomic_DNA"/>
</dbReference>
<dbReference type="EMBL" id="JAGSOI010000030">
    <property type="protein sequence ID" value="MCM1986991.1"/>
    <property type="molecule type" value="Genomic_DNA"/>
</dbReference>
<dbReference type="AlphaFoldDB" id="A0A9E4ZGG0"/>
<accession>A0A9E4ZGG0</accession>
<proteinExistence type="predicted"/>
<reference evidence="6" key="1">
    <citation type="journal article" date="2021" name="mSystems">
        <title>Bacteria and Archaea Synergistically Convert Glycine Betaine to Biogenic Methane in the Formosa Cold Seep of the South China Sea.</title>
        <authorList>
            <person name="Li L."/>
            <person name="Zhang W."/>
            <person name="Zhang S."/>
            <person name="Song L."/>
            <person name="Sun Q."/>
            <person name="Zhang H."/>
            <person name="Xiang H."/>
            <person name="Dong X."/>
        </authorList>
    </citation>
    <scope>NUCLEOTIDE SEQUENCE</scope>
    <source>
        <strain evidence="6">LLY</strain>
    </source>
</reference>
<dbReference type="Proteomes" id="UP001056766">
    <property type="component" value="Unassembled WGS sequence"/>
</dbReference>
<feature type="region of interest" description="Disordered" evidence="1">
    <location>
        <begin position="1"/>
        <end position="25"/>
    </location>
</feature>
<evidence type="ECO:0000313" key="4">
    <source>
        <dbReference type="EMBL" id="MCM1986876.1"/>
    </source>
</evidence>
<evidence type="ECO:0000313" key="5">
    <source>
        <dbReference type="EMBL" id="MCM1986991.1"/>
    </source>
</evidence>
<reference evidence="6" key="2">
    <citation type="submission" date="2021-04" db="EMBL/GenBank/DDBJ databases">
        <authorList>
            <person name="Dong X."/>
        </authorList>
    </citation>
    <scope>NUCLEOTIDE SEQUENCE</scope>
    <source>
        <strain evidence="6">LLY</strain>
    </source>
</reference>
<sequence length="25" mass="2952">MNCPRCKSSNHKKNGKIDGRQRYKC</sequence>
<comment type="caution">
    <text evidence="6">The sequence shown here is derived from an EMBL/GenBank/DDBJ whole genome shotgun (WGS) entry which is preliminary data.</text>
</comment>
<evidence type="ECO:0000313" key="7">
    <source>
        <dbReference type="Proteomes" id="UP001056766"/>
    </source>
</evidence>
<evidence type="ECO:0000256" key="1">
    <source>
        <dbReference type="SAM" id="MobiDB-lite"/>
    </source>
</evidence>
<organism evidence="6 7">
    <name type="scientific">Methanococcoides seepicolus</name>
    <dbReference type="NCBI Taxonomy" id="2828780"/>
    <lineage>
        <taxon>Archaea</taxon>
        <taxon>Methanobacteriati</taxon>
        <taxon>Methanobacteriota</taxon>
        <taxon>Stenosarchaea group</taxon>
        <taxon>Methanomicrobia</taxon>
        <taxon>Methanosarcinales</taxon>
        <taxon>Methanosarcinaceae</taxon>
        <taxon>Methanococcoides</taxon>
    </lineage>
</organism>